<accession>A0A6L5X200</accession>
<dbReference type="InterPro" id="IPR007197">
    <property type="entry name" value="rSAM"/>
</dbReference>
<dbReference type="EMBL" id="VULZ01000001">
    <property type="protein sequence ID" value="MSS13665.1"/>
    <property type="molecule type" value="Genomic_DNA"/>
</dbReference>
<dbReference type="SFLD" id="SFLDS00029">
    <property type="entry name" value="Radical_SAM"/>
    <property type="match status" value="1"/>
</dbReference>
<protein>
    <recommendedName>
        <fullName evidence="3">Radical SAM core domain-containing protein</fullName>
    </recommendedName>
</protein>
<organism evidence="1 2">
    <name type="scientific">Porcincola intestinalis</name>
    <dbReference type="NCBI Taxonomy" id="2606632"/>
    <lineage>
        <taxon>Bacteria</taxon>
        <taxon>Bacillati</taxon>
        <taxon>Bacillota</taxon>
        <taxon>Clostridia</taxon>
        <taxon>Lachnospirales</taxon>
        <taxon>Lachnospiraceae</taxon>
        <taxon>Porcincola</taxon>
    </lineage>
</organism>
<keyword evidence="2" id="KW-1185">Reference proteome</keyword>
<dbReference type="RefSeq" id="WP_154521921.1">
    <property type="nucleotide sequence ID" value="NZ_VULZ01000001.1"/>
</dbReference>
<proteinExistence type="predicted"/>
<name>A0A6L5X200_9FIRM</name>
<dbReference type="GO" id="GO:0051536">
    <property type="term" value="F:iron-sulfur cluster binding"/>
    <property type="evidence" value="ECO:0007669"/>
    <property type="project" value="InterPro"/>
</dbReference>
<comment type="caution">
    <text evidence="1">The sequence shown here is derived from an EMBL/GenBank/DDBJ whole genome shotgun (WGS) entry which is preliminary data.</text>
</comment>
<dbReference type="GO" id="GO:0003824">
    <property type="term" value="F:catalytic activity"/>
    <property type="evidence" value="ECO:0007669"/>
    <property type="project" value="InterPro"/>
</dbReference>
<evidence type="ECO:0000313" key="2">
    <source>
        <dbReference type="Proteomes" id="UP000481852"/>
    </source>
</evidence>
<evidence type="ECO:0008006" key="3">
    <source>
        <dbReference type="Google" id="ProtNLM"/>
    </source>
</evidence>
<evidence type="ECO:0000313" key="1">
    <source>
        <dbReference type="EMBL" id="MSS13665.1"/>
    </source>
</evidence>
<dbReference type="AlphaFoldDB" id="A0A6L5X200"/>
<dbReference type="Proteomes" id="UP000481852">
    <property type="component" value="Unassembled WGS sequence"/>
</dbReference>
<dbReference type="InterPro" id="IPR058240">
    <property type="entry name" value="rSAM_sf"/>
</dbReference>
<gene>
    <name evidence="1" type="ORF">FYJ35_01130</name>
</gene>
<sequence length="221" mass="26104">MNYISIITNFGCHYKCPYCIVKKNNLHIPRTTLAGLDSLEKALKETRCNIISISGGGDPLYEYEKHVDWYRKLFGIVRKCHINGSICSVLVEMHTSYMTDETSFPFYDCFRVVYHANSIDQLSHIRRIGDEITRAVFVVTADYTIADIMDIALFVKNSSEIDELSFRQLVDDKYTEQHYLEDYLRMGHKKLWWYIEQNDYNLYYAENEVSGRYRDFEKEES</sequence>
<reference evidence="1 2" key="1">
    <citation type="submission" date="2019-08" db="EMBL/GenBank/DDBJ databases">
        <title>In-depth cultivation of the pig gut microbiome towards novel bacterial diversity and tailored functional studies.</title>
        <authorList>
            <person name="Wylensek D."/>
            <person name="Hitch T.C.A."/>
            <person name="Clavel T."/>
        </authorList>
    </citation>
    <scope>NUCLEOTIDE SEQUENCE [LARGE SCALE GENOMIC DNA]</scope>
    <source>
        <strain evidence="1 2">Oil+RF-744-WCA-WT-11</strain>
    </source>
</reference>
<dbReference type="SUPFAM" id="SSF102114">
    <property type="entry name" value="Radical SAM enzymes"/>
    <property type="match status" value="1"/>
</dbReference>